<proteinExistence type="predicted"/>
<dbReference type="EMBL" id="MN739239">
    <property type="protein sequence ID" value="QHS95075.1"/>
    <property type="molecule type" value="Genomic_DNA"/>
</dbReference>
<organism evidence="1">
    <name type="scientific">viral metagenome</name>
    <dbReference type="NCBI Taxonomy" id="1070528"/>
    <lineage>
        <taxon>unclassified sequences</taxon>
        <taxon>metagenomes</taxon>
        <taxon>organismal metagenomes</taxon>
    </lineage>
</organism>
<accession>A0A6C0BRK5</accession>
<evidence type="ECO:0000313" key="1">
    <source>
        <dbReference type="EMBL" id="QHS95075.1"/>
    </source>
</evidence>
<dbReference type="AlphaFoldDB" id="A0A6C0BRK5"/>
<protein>
    <submittedName>
        <fullName evidence="1">Uncharacterized protein</fullName>
    </submittedName>
</protein>
<sequence length="178" mass="21710">MENSTENVQSQIFRFKFNSELLDKIEYFSKLHEHDDRKTYKEEWKKWVDTDEMSEIITAETERLNRLGYYENINNKMYRSSRYYFRKKNNDVKPRASFVRSSYNVSKEFISKMKTYIENEKLSKGFSPNHAYINFIEINNDEYQNEIQNLINNGFSNEDAIHKIKKTFKNQHYQTLHH</sequence>
<name>A0A6C0BRK5_9ZZZZ</name>
<reference evidence="1" key="1">
    <citation type="journal article" date="2020" name="Nature">
        <title>Giant virus diversity and host interactions through global metagenomics.</title>
        <authorList>
            <person name="Schulz F."/>
            <person name="Roux S."/>
            <person name="Paez-Espino D."/>
            <person name="Jungbluth S."/>
            <person name="Walsh D.A."/>
            <person name="Denef V.J."/>
            <person name="McMahon K.D."/>
            <person name="Konstantinidis K.T."/>
            <person name="Eloe-Fadrosh E.A."/>
            <person name="Kyrpides N.C."/>
            <person name="Woyke T."/>
        </authorList>
    </citation>
    <scope>NUCLEOTIDE SEQUENCE</scope>
    <source>
        <strain evidence="1">GVMAG-M-3300018428-16</strain>
    </source>
</reference>